<sequence>MLKAPFRLPDGWLAAFGYPGSRRFVALYWEPCGDESCFDDGVHSACGLCDNWLYLSFKSQPHVLKWLDEHDIHLGDSERPARHWIVADATTGEVFVAERRAAFAVVHEQRFPGTPG</sequence>
<evidence type="ECO:0000313" key="1">
    <source>
        <dbReference type="EMBL" id="QEL17855.1"/>
    </source>
</evidence>
<proteinExistence type="predicted"/>
<protein>
    <submittedName>
        <fullName evidence="1">Uncharacterized protein</fullName>
    </submittedName>
</protein>
<dbReference type="EMBL" id="CP042425">
    <property type="protein sequence ID" value="QEL17855.1"/>
    <property type="molecule type" value="Genomic_DNA"/>
</dbReference>
<accession>A0A5C1AGT7</accession>
<name>A0A5C1AGT7_9BACT</name>
<reference evidence="2" key="1">
    <citation type="submission" date="2019-08" db="EMBL/GenBank/DDBJ databases">
        <title>Limnoglobus roseus gen. nov., sp. nov., a novel freshwater planctomycete with a giant genome from the family Gemmataceae.</title>
        <authorList>
            <person name="Kulichevskaya I.S."/>
            <person name="Naumoff D.G."/>
            <person name="Miroshnikov K."/>
            <person name="Ivanova A."/>
            <person name="Philippov D.A."/>
            <person name="Hakobyan A."/>
            <person name="Rijpstra I.C."/>
            <person name="Sinninghe Damste J.S."/>
            <person name="Liesack W."/>
            <person name="Dedysh S.N."/>
        </authorList>
    </citation>
    <scope>NUCLEOTIDE SEQUENCE [LARGE SCALE GENOMIC DNA]</scope>
    <source>
        <strain evidence="2">PX52</strain>
    </source>
</reference>
<dbReference type="Proteomes" id="UP000324974">
    <property type="component" value="Chromosome"/>
</dbReference>
<dbReference type="KEGG" id="lrs:PX52LOC_04866"/>
<keyword evidence="2" id="KW-1185">Reference proteome</keyword>
<dbReference type="RefSeq" id="WP_246173452.1">
    <property type="nucleotide sequence ID" value="NZ_CP042425.1"/>
</dbReference>
<gene>
    <name evidence="1" type="ORF">PX52LOC_04866</name>
</gene>
<dbReference type="AlphaFoldDB" id="A0A5C1AGT7"/>
<evidence type="ECO:0000313" key="2">
    <source>
        <dbReference type="Proteomes" id="UP000324974"/>
    </source>
</evidence>
<organism evidence="1 2">
    <name type="scientific">Limnoglobus roseus</name>
    <dbReference type="NCBI Taxonomy" id="2598579"/>
    <lineage>
        <taxon>Bacteria</taxon>
        <taxon>Pseudomonadati</taxon>
        <taxon>Planctomycetota</taxon>
        <taxon>Planctomycetia</taxon>
        <taxon>Gemmatales</taxon>
        <taxon>Gemmataceae</taxon>
        <taxon>Limnoglobus</taxon>
    </lineage>
</organism>